<reference evidence="2" key="1">
    <citation type="submission" date="2018-06" db="EMBL/GenBank/DDBJ databases">
        <title>Genome assembly of Danube salmon.</title>
        <authorList>
            <person name="Macqueen D.J."/>
            <person name="Gundappa M.K."/>
        </authorList>
    </citation>
    <scope>NUCLEOTIDE SEQUENCE [LARGE SCALE GENOMIC DNA]</scope>
</reference>
<dbReference type="Proteomes" id="UP000314982">
    <property type="component" value="Unassembled WGS sequence"/>
</dbReference>
<keyword evidence="2" id="KW-1185">Reference proteome</keyword>
<sequence>VQNQLGIKYFFPSLYVASTWTKDARELLYIRHKVVVMTKAFSLQDGGLQQLATEGALMGFTAKQVIHPKQVQWAAELIASFDEHQKQGKIHFKCLLTCHSIRQYKKIHRMTSLIRNVTTVK</sequence>
<proteinExistence type="predicted"/>
<dbReference type="InterPro" id="IPR015813">
    <property type="entry name" value="Pyrv/PenolPyrv_kinase-like_dom"/>
</dbReference>
<dbReference type="InterPro" id="IPR040186">
    <property type="entry name" value="Citramalyl-CoA_lyase"/>
</dbReference>
<evidence type="ECO:0000313" key="1">
    <source>
        <dbReference type="Ensembl" id="ENSHHUP00000014501.1"/>
    </source>
</evidence>
<dbReference type="InterPro" id="IPR040442">
    <property type="entry name" value="Pyrv_kinase-like_dom_sf"/>
</dbReference>
<evidence type="ECO:0000313" key="2">
    <source>
        <dbReference type="Proteomes" id="UP000314982"/>
    </source>
</evidence>
<dbReference type="GeneTree" id="ENSGT00990000211330"/>
<dbReference type="GO" id="GO:0106064">
    <property type="term" value="P:regulation of cobalamin metabolic process"/>
    <property type="evidence" value="ECO:0007669"/>
    <property type="project" value="TreeGrafter"/>
</dbReference>
<dbReference type="SUPFAM" id="SSF51621">
    <property type="entry name" value="Phosphoenolpyruvate/pyruvate domain"/>
    <property type="match status" value="1"/>
</dbReference>
<dbReference type="GO" id="GO:0047777">
    <property type="term" value="F:(S)-citramalyl-CoA lyase activity"/>
    <property type="evidence" value="ECO:0007669"/>
    <property type="project" value="TreeGrafter"/>
</dbReference>
<dbReference type="STRING" id="62062.ENSHHUP00000014501"/>
<name>A0A4W5KQU7_9TELE</name>
<reference evidence="1" key="3">
    <citation type="submission" date="2025-09" db="UniProtKB">
        <authorList>
            <consortium name="Ensembl"/>
        </authorList>
    </citation>
    <scope>IDENTIFICATION</scope>
</reference>
<protein>
    <submittedName>
        <fullName evidence="1">Uncharacterized protein</fullName>
    </submittedName>
</protein>
<dbReference type="Gene3D" id="3.20.20.60">
    <property type="entry name" value="Phosphoenolpyruvate-binding domains"/>
    <property type="match status" value="1"/>
</dbReference>
<dbReference type="PANTHER" id="PTHR11105:SF0">
    <property type="entry name" value="CITRAMALYL-COA LYASE, MITOCHONDRIAL"/>
    <property type="match status" value="1"/>
</dbReference>
<dbReference type="AlphaFoldDB" id="A0A4W5KQU7"/>
<dbReference type="Ensembl" id="ENSHHUT00000014989.1">
    <property type="protein sequence ID" value="ENSHHUP00000014501.1"/>
    <property type="gene ID" value="ENSHHUG00000008977.1"/>
</dbReference>
<dbReference type="PANTHER" id="PTHR11105">
    <property type="entry name" value="CITRATE LYASE SUBUNIT BETA-RELATED"/>
    <property type="match status" value="1"/>
</dbReference>
<reference evidence="1" key="2">
    <citation type="submission" date="2025-08" db="UniProtKB">
        <authorList>
            <consortium name="Ensembl"/>
        </authorList>
    </citation>
    <scope>IDENTIFICATION</scope>
</reference>
<organism evidence="1 2">
    <name type="scientific">Hucho hucho</name>
    <name type="common">huchen</name>
    <dbReference type="NCBI Taxonomy" id="62062"/>
    <lineage>
        <taxon>Eukaryota</taxon>
        <taxon>Metazoa</taxon>
        <taxon>Chordata</taxon>
        <taxon>Craniata</taxon>
        <taxon>Vertebrata</taxon>
        <taxon>Euteleostomi</taxon>
        <taxon>Actinopterygii</taxon>
        <taxon>Neopterygii</taxon>
        <taxon>Teleostei</taxon>
        <taxon>Protacanthopterygii</taxon>
        <taxon>Salmoniformes</taxon>
        <taxon>Salmonidae</taxon>
        <taxon>Salmoninae</taxon>
        <taxon>Hucho</taxon>
    </lineage>
</organism>
<accession>A0A4W5KQU7</accession>